<dbReference type="InterPro" id="IPR002772">
    <property type="entry name" value="Glyco_hydro_3_C"/>
</dbReference>
<dbReference type="InterPro" id="IPR026891">
    <property type="entry name" value="Fn3-like"/>
</dbReference>
<keyword evidence="3" id="KW-0175">Coiled coil</keyword>
<evidence type="ECO:0000313" key="6">
    <source>
        <dbReference type="Proteomes" id="UP000474024"/>
    </source>
</evidence>
<evidence type="ECO:0000256" key="2">
    <source>
        <dbReference type="ARBA" id="ARBA00022801"/>
    </source>
</evidence>
<dbReference type="InterPro" id="IPR017853">
    <property type="entry name" value="GH"/>
</dbReference>
<accession>A0A6L5YRR2</accession>
<keyword evidence="6" id="KW-1185">Reference proteome</keyword>
<dbReference type="Pfam" id="PF14310">
    <property type="entry name" value="Fn3-like"/>
    <property type="match status" value="1"/>
</dbReference>
<dbReference type="InterPro" id="IPR036881">
    <property type="entry name" value="Glyco_hydro_3_C_sf"/>
</dbReference>
<evidence type="ECO:0000256" key="1">
    <source>
        <dbReference type="ARBA" id="ARBA00005336"/>
    </source>
</evidence>
<dbReference type="RefSeq" id="WP_154429621.1">
    <property type="nucleotide sequence ID" value="NZ_VUNI01000008.1"/>
</dbReference>
<evidence type="ECO:0000313" key="5">
    <source>
        <dbReference type="EMBL" id="MST74652.1"/>
    </source>
</evidence>
<dbReference type="Pfam" id="PF00933">
    <property type="entry name" value="Glyco_hydro_3"/>
    <property type="match status" value="1"/>
</dbReference>
<protein>
    <submittedName>
        <fullName evidence="5">Beta-glucosidase</fullName>
    </submittedName>
</protein>
<dbReference type="Gene3D" id="3.40.50.1700">
    <property type="entry name" value="Glycoside hydrolase family 3 C-terminal domain"/>
    <property type="match status" value="1"/>
</dbReference>
<dbReference type="GO" id="GO:0005975">
    <property type="term" value="P:carbohydrate metabolic process"/>
    <property type="evidence" value="ECO:0007669"/>
    <property type="project" value="InterPro"/>
</dbReference>
<dbReference type="AlphaFoldDB" id="A0A6L5YRR2"/>
<reference evidence="5 6" key="1">
    <citation type="submission" date="2019-08" db="EMBL/GenBank/DDBJ databases">
        <title>In-depth cultivation of the pig gut microbiome towards novel bacterial diversity and tailored functional studies.</title>
        <authorList>
            <person name="Wylensek D."/>
            <person name="Hitch T.C.A."/>
            <person name="Clavel T."/>
        </authorList>
    </citation>
    <scope>NUCLEOTIDE SEQUENCE [LARGE SCALE GENOMIC DNA]</scope>
    <source>
        <strain evidence="5 6">MUC/MUC-530-WT-4D</strain>
    </source>
</reference>
<evidence type="ECO:0000259" key="4">
    <source>
        <dbReference type="SMART" id="SM01217"/>
    </source>
</evidence>
<dbReference type="SUPFAM" id="SSF51445">
    <property type="entry name" value="(Trans)glycosidases"/>
    <property type="match status" value="1"/>
</dbReference>
<dbReference type="InterPro" id="IPR013783">
    <property type="entry name" value="Ig-like_fold"/>
</dbReference>
<dbReference type="InterPro" id="IPR036962">
    <property type="entry name" value="Glyco_hydro_3_N_sf"/>
</dbReference>
<comment type="similarity">
    <text evidence="1">Belongs to the glycosyl hydrolase 3 family.</text>
</comment>
<name>A0A6L5YRR2_9FIRM</name>
<dbReference type="InterPro" id="IPR001764">
    <property type="entry name" value="Glyco_hydro_3_N"/>
</dbReference>
<dbReference type="Proteomes" id="UP000474024">
    <property type="component" value="Unassembled WGS sequence"/>
</dbReference>
<dbReference type="PRINTS" id="PR00133">
    <property type="entry name" value="GLHYDRLASE3"/>
</dbReference>
<dbReference type="PANTHER" id="PTHR42715">
    <property type="entry name" value="BETA-GLUCOSIDASE"/>
    <property type="match status" value="1"/>
</dbReference>
<gene>
    <name evidence="5" type="ORF">FYJ75_06305</name>
</gene>
<dbReference type="EMBL" id="VUNI01000008">
    <property type="protein sequence ID" value="MST74652.1"/>
    <property type="molecule type" value="Genomic_DNA"/>
</dbReference>
<sequence>MSKFYAKTSDEITELEKANLEQVRSYASECMVLLENDGTLPLSEEKKELAVFGNGVRHTVKGGTGSGEVNSRGAVTIEQGLKDAGITITTKDWLDRYDEVLKEAERAYREQLERIAKERNMPVFQASFECQMENPKIPEITEEDLEKTDGDTAVYVLARNSGEGTDRHYEKGDYLLSDEEAAAIHLLGQKFSHVIVLLNTGGIIDATAIKCTPGISALLLVGQSGDVGGSVVADVLYGRKVPSGKLTDTWAVSYKDYPSSAEFSHNNGNVDDEYYREGIFVGYRYFDTFGIKPQYCFGFGRSYTNFSIQTVSVKADEKQVILDVEVTNTGSVYSGKEVVQVYYSAPEGILEKPYQELAAFAKTRLLSPGEKQRMEIRFATTDMASYDTEEASYKLEEGEYLLRVGNSSRNTSVAAVLFLPQTTVVQKLRNAFSDEEQFEELSKKDAVSIHSVNERDQKWDAVKIMLSPRAFETRSVLYQTERVELTNQQPQKKLTLEDVRKGKATVQQLTAQLTVEELATLCVGRFAKEKEGKATIIGTASVSAPGAAADTNDFLFKTRKIPNLILADGPAGLRLQPHFITNGRGQLLDGGQGFGKEMVPFPEKLPKGAKHYYQYCTAIPIATNLAQSWNMPLIEKMGEIVGREMSEYHIDLWLAPGMNIHRNPLCGRNFEYYSEDPLLSGRCAAAGTNGVQSTGNHGTTLKHFAGNNQEDNRMFCNSHISERALREIYLKGFEIAIRESQPYALMTSYNLLNGTHSANNYELLEMCARNEWGFYGVVMTDWCTTMEPSAWLVDKIQYPQASSAGCIAAGNDLIMPGCQKDVDDIVQAVQEGDEITIADLQYCVVHILQSILRCTA</sequence>
<dbReference type="SUPFAM" id="SSF52279">
    <property type="entry name" value="Beta-D-glucan exohydrolase, C-terminal domain"/>
    <property type="match status" value="1"/>
</dbReference>
<dbReference type="Gene3D" id="2.60.40.10">
    <property type="entry name" value="Immunoglobulins"/>
    <property type="match status" value="1"/>
</dbReference>
<organism evidence="5 6">
    <name type="scientific">Roseburia porci</name>
    <dbReference type="NCBI Taxonomy" id="2605790"/>
    <lineage>
        <taxon>Bacteria</taxon>
        <taxon>Bacillati</taxon>
        <taxon>Bacillota</taxon>
        <taxon>Clostridia</taxon>
        <taxon>Lachnospirales</taxon>
        <taxon>Lachnospiraceae</taxon>
        <taxon>Roseburia</taxon>
    </lineage>
</organism>
<dbReference type="PANTHER" id="PTHR42715:SF10">
    <property type="entry name" value="BETA-GLUCOSIDASE"/>
    <property type="match status" value="1"/>
</dbReference>
<dbReference type="Gene3D" id="3.20.20.300">
    <property type="entry name" value="Glycoside hydrolase, family 3, N-terminal domain"/>
    <property type="match status" value="1"/>
</dbReference>
<dbReference type="Pfam" id="PF01915">
    <property type="entry name" value="Glyco_hydro_3_C"/>
    <property type="match status" value="1"/>
</dbReference>
<keyword evidence="2" id="KW-0378">Hydrolase</keyword>
<feature type="domain" description="Fibronectin type III-like" evidence="4">
    <location>
        <begin position="337"/>
        <end position="408"/>
    </location>
</feature>
<proteinExistence type="inferred from homology"/>
<dbReference type="SMART" id="SM01217">
    <property type="entry name" value="Fn3_like"/>
    <property type="match status" value="1"/>
</dbReference>
<dbReference type="GO" id="GO:0004553">
    <property type="term" value="F:hydrolase activity, hydrolyzing O-glycosyl compounds"/>
    <property type="evidence" value="ECO:0007669"/>
    <property type="project" value="InterPro"/>
</dbReference>
<evidence type="ECO:0000256" key="3">
    <source>
        <dbReference type="SAM" id="Coils"/>
    </source>
</evidence>
<dbReference type="InterPro" id="IPR050288">
    <property type="entry name" value="Cellulose_deg_GH3"/>
</dbReference>
<feature type="coiled-coil region" evidence="3">
    <location>
        <begin position="94"/>
        <end position="121"/>
    </location>
</feature>
<comment type="caution">
    <text evidence="5">The sequence shown here is derived from an EMBL/GenBank/DDBJ whole genome shotgun (WGS) entry which is preliminary data.</text>
</comment>